<proteinExistence type="predicted"/>
<protein>
    <submittedName>
        <fullName evidence="1">Uncharacterized protein</fullName>
    </submittedName>
</protein>
<gene>
    <name evidence="1" type="ORF">ENJ98_02130</name>
</gene>
<evidence type="ECO:0000313" key="1">
    <source>
        <dbReference type="EMBL" id="HHH13010.1"/>
    </source>
</evidence>
<dbReference type="AlphaFoldDB" id="A0A7C5IY53"/>
<dbReference type="Proteomes" id="UP000886100">
    <property type="component" value="Unassembled WGS sequence"/>
</dbReference>
<comment type="caution">
    <text evidence="1">The sequence shown here is derived from an EMBL/GenBank/DDBJ whole genome shotgun (WGS) entry which is preliminary data.</text>
</comment>
<organism evidence="1">
    <name type="scientific">Thiolapillus brandeum</name>
    <dbReference type="NCBI Taxonomy" id="1076588"/>
    <lineage>
        <taxon>Bacteria</taxon>
        <taxon>Pseudomonadati</taxon>
        <taxon>Pseudomonadota</taxon>
        <taxon>Gammaproteobacteria</taxon>
        <taxon>Chromatiales</taxon>
        <taxon>Sedimenticolaceae</taxon>
        <taxon>Thiolapillus</taxon>
    </lineage>
</organism>
<accession>A0A7C5IY53</accession>
<dbReference type="EMBL" id="DROM01000135">
    <property type="protein sequence ID" value="HHH13010.1"/>
    <property type="molecule type" value="Genomic_DNA"/>
</dbReference>
<sequence>MSTFVLDEVLMKVEAAPHSAAALVLYALVNTLEREQAGCLFKLTKLRDLDGEGRKLAYRLMELMAEGGNRGARWEAVKARLDELVRSG</sequence>
<reference evidence="1" key="1">
    <citation type="journal article" date="2020" name="mSystems">
        <title>Genome- and Community-Level Interaction Insights into Carbon Utilization and Element Cycling Functions of Hydrothermarchaeota in Hydrothermal Sediment.</title>
        <authorList>
            <person name="Zhou Z."/>
            <person name="Liu Y."/>
            <person name="Xu W."/>
            <person name="Pan J."/>
            <person name="Luo Z.H."/>
            <person name="Li M."/>
        </authorList>
    </citation>
    <scope>NUCLEOTIDE SEQUENCE [LARGE SCALE GENOMIC DNA]</scope>
    <source>
        <strain evidence="1">HyVt-535</strain>
    </source>
</reference>
<name>A0A7C5IY53_9GAMM</name>